<dbReference type="PROSITE" id="PS50830">
    <property type="entry name" value="TNASE_3"/>
    <property type="match status" value="1"/>
</dbReference>
<dbReference type="EMBL" id="JACYFC010000006">
    <property type="protein sequence ID" value="MBD5772504.1"/>
    <property type="molecule type" value="Genomic_DNA"/>
</dbReference>
<evidence type="ECO:0000256" key="2">
    <source>
        <dbReference type="ARBA" id="ARBA00022759"/>
    </source>
</evidence>
<evidence type="ECO:0000313" key="5">
    <source>
        <dbReference type="EMBL" id="MBD5772504.1"/>
    </source>
</evidence>
<sequence length="271" mass="31546">MTVIAFKRRQVFLAPFLFLVLVFQVYSVQVHAAQTYESCKATGLLEKAKIKRIVDGDTLHLVDGRKVRFVGINTPELDHKNGEHDPYAVEARQFLDSLLDQFVYVQTSKSQRDRYGRYLYYLFDEKHQSLTGQLLAEGLGYRIAYPPNLKYQSCFQETENAARHAKKGIWRQHSLQWQPKGGFTLSRVFVTTVTKNRGGWWLETDQDLVVNLPPNVMDYWPAQTVFNFEGKEIEVRGWQHQRKGRKSAFKTWVLSVKHPNDLLEIKVSINH</sequence>
<dbReference type="InterPro" id="IPR035437">
    <property type="entry name" value="SNase_OB-fold_sf"/>
</dbReference>
<name>A0ABR8P2I8_9GAMM</name>
<dbReference type="Proteomes" id="UP000604161">
    <property type="component" value="Unassembled WGS sequence"/>
</dbReference>
<organism evidence="5 6">
    <name type="scientific">Marinomonas colpomeniae</name>
    <dbReference type="NCBI Taxonomy" id="2774408"/>
    <lineage>
        <taxon>Bacteria</taxon>
        <taxon>Pseudomonadati</taxon>
        <taxon>Pseudomonadota</taxon>
        <taxon>Gammaproteobacteria</taxon>
        <taxon>Oceanospirillales</taxon>
        <taxon>Oceanospirillaceae</taxon>
        <taxon>Marinomonas</taxon>
    </lineage>
</organism>
<reference evidence="5 6" key="1">
    <citation type="submission" date="2020-09" db="EMBL/GenBank/DDBJ databases">
        <title>Marinomonas sp. nov., isolated from the cysticercosis algae of Qingdao, China.</title>
        <authorList>
            <person name="Sun X."/>
        </authorList>
    </citation>
    <scope>NUCLEOTIDE SEQUENCE [LARGE SCALE GENOMIC DNA]</scope>
    <source>
        <strain evidence="5 6">SM2066</strain>
    </source>
</reference>
<protein>
    <submittedName>
        <fullName evidence="5">Thermonuclease family protein</fullName>
    </submittedName>
</protein>
<dbReference type="PANTHER" id="PTHR12302">
    <property type="entry name" value="EBNA2 BINDING PROTEIN P100"/>
    <property type="match status" value="1"/>
</dbReference>
<feature type="domain" description="TNase-like" evidence="4">
    <location>
        <begin position="44"/>
        <end position="172"/>
    </location>
</feature>
<evidence type="ECO:0000256" key="1">
    <source>
        <dbReference type="ARBA" id="ARBA00022722"/>
    </source>
</evidence>
<proteinExistence type="predicted"/>
<keyword evidence="1" id="KW-0540">Nuclease</keyword>
<dbReference type="PANTHER" id="PTHR12302:SF3">
    <property type="entry name" value="SERINE_THREONINE-PROTEIN KINASE 31"/>
    <property type="match status" value="1"/>
</dbReference>
<keyword evidence="6" id="KW-1185">Reference proteome</keyword>
<keyword evidence="3" id="KW-0378">Hydrolase</keyword>
<dbReference type="SUPFAM" id="SSF50199">
    <property type="entry name" value="Staphylococcal nuclease"/>
    <property type="match status" value="1"/>
</dbReference>
<dbReference type="Pfam" id="PF00565">
    <property type="entry name" value="SNase"/>
    <property type="match status" value="1"/>
</dbReference>
<accession>A0ABR8P2I8</accession>
<dbReference type="InterPro" id="IPR016071">
    <property type="entry name" value="Staphylococal_nuclease_OB-fold"/>
</dbReference>
<evidence type="ECO:0000259" key="4">
    <source>
        <dbReference type="PROSITE" id="PS50830"/>
    </source>
</evidence>
<gene>
    <name evidence="5" type="ORF">IF202_15810</name>
</gene>
<comment type="caution">
    <text evidence="5">The sequence shown here is derived from an EMBL/GenBank/DDBJ whole genome shotgun (WGS) entry which is preliminary data.</text>
</comment>
<keyword evidence="2" id="KW-0255">Endonuclease</keyword>
<dbReference type="Gene3D" id="2.40.50.90">
    <property type="match status" value="1"/>
</dbReference>
<evidence type="ECO:0000256" key="3">
    <source>
        <dbReference type="ARBA" id="ARBA00022801"/>
    </source>
</evidence>
<evidence type="ECO:0000313" key="6">
    <source>
        <dbReference type="Proteomes" id="UP000604161"/>
    </source>
</evidence>
<dbReference type="SMART" id="SM00318">
    <property type="entry name" value="SNc"/>
    <property type="match status" value="1"/>
</dbReference>
<dbReference type="RefSeq" id="WP_191595890.1">
    <property type="nucleotide sequence ID" value="NZ_JACYFC010000006.1"/>
</dbReference>